<dbReference type="SUPFAM" id="SSF46689">
    <property type="entry name" value="Homeodomain-like"/>
    <property type="match status" value="1"/>
</dbReference>
<organism evidence="5 6">
    <name type="scientific">Paenibacillus glycanilyticus</name>
    <dbReference type="NCBI Taxonomy" id="126569"/>
    <lineage>
        <taxon>Bacteria</taxon>
        <taxon>Bacillati</taxon>
        <taxon>Bacillota</taxon>
        <taxon>Bacilli</taxon>
        <taxon>Bacillales</taxon>
        <taxon>Paenibacillaceae</taxon>
        <taxon>Paenibacillus</taxon>
    </lineage>
</organism>
<dbReference type="EMBL" id="BTCL01000019">
    <property type="protein sequence ID" value="GMK47404.1"/>
    <property type="molecule type" value="Genomic_DNA"/>
</dbReference>
<gene>
    <name evidence="5" type="ORF">PghCCS26_45340</name>
</gene>
<evidence type="ECO:0000313" key="6">
    <source>
        <dbReference type="Proteomes" id="UP001285921"/>
    </source>
</evidence>
<dbReference type="InterPro" id="IPR018062">
    <property type="entry name" value="HTH_AraC-typ_CS"/>
</dbReference>
<reference evidence="5 6" key="1">
    <citation type="submission" date="2023-05" db="EMBL/GenBank/DDBJ databases">
        <title>Draft genome of Paenibacillus sp. CCS26.</title>
        <authorList>
            <person name="Akita H."/>
            <person name="Shinto Y."/>
            <person name="Kimura Z."/>
        </authorList>
    </citation>
    <scope>NUCLEOTIDE SEQUENCE [LARGE SCALE GENOMIC DNA]</scope>
    <source>
        <strain evidence="5 6">CCS26</strain>
    </source>
</reference>
<dbReference type="SMART" id="SM00342">
    <property type="entry name" value="HTH_ARAC"/>
    <property type="match status" value="1"/>
</dbReference>
<evidence type="ECO:0000256" key="1">
    <source>
        <dbReference type="ARBA" id="ARBA00023015"/>
    </source>
</evidence>
<dbReference type="PROSITE" id="PS00041">
    <property type="entry name" value="HTH_ARAC_FAMILY_1"/>
    <property type="match status" value="1"/>
</dbReference>
<evidence type="ECO:0000259" key="4">
    <source>
        <dbReference type="PROSITE" id="PS01124"/>
    </source>
</evidence>
<keyword evidence="2" id="KW-0238">DNA-binding</keyword>
<dbReference type="PROSITE" id="PS01124">
    <property type="entry name" value="HTH_ARAC_FAMILY_2"/>
    <property type="match status" value="1"/>
</dbReference>
<dbReference type="Gene3D" id="1.10.10.60">
    <property type="entry name" value="Homeodomain-like"/>
    <property type="match status" value="1"/>
</dbReference>
<evidence type="ECO:0000256" key="3">
    <source>
        <dbReference type="ARBA" id="ARBA00023163"/>
    </source>
</evidence>
<name>A0ABQ6NSA3_9BACL</name>
<keyword evidence="3" id="KW-0804">Transcription</keyword>
<dbReference type="InterPro" id="IPR046532">
    <property type="entry name" value="DUF6597"/>
</dbReference>
<keyword evidence="6" id="KW-1185">Reference proteome</keyword>
<accession>A0ABQ6NSA3</accession>
<comment type="caution">
    <text evidence="5">The sequence shown here is derived from an EMBL/GenBank/DDBJ whole genome shotgun (WGS) entry which is preliminary data.</text>
</comment>
<feature type="domain" description="HTH araC/xylS-type" evidence="4">
    <location>
        <begin position="165"/>
        <end position="266"/>
    </location>
</feature>
<dbReference type="Pfam" id="PF12833">
    <property type="entry name" value="HTH_18"/>
    <property type="match status" value="1"/>
</dbReference>
<evidence type="ECO:0000313" key="5">
    <source>
        <dbReference type="EMBL" id="GMK47404.1"/>
    </source>
</evidence>
<dbReference type="PANTHER" id="PTHR46796">
    <property type="entry name" value="HTH-TYPE TRANSCRIPTIONAL ACTIVATOR RHAS-RELATED"/>
    <property type="match status" value="1"/>
</dbReference>
<dbReference type="InterPro" id="IPR009057">
    <property type="entry name" value="Homeodomain-like_sf"/>
</dbReference>
<proteinExistence type="predicted"/>
<dbReference type="InterPro" id="IPR018060">
    <property type="entry name" value="HTH_AraC"/>
</dbReference>
<dbReference type="Proteomes" id="UP001285921">
    <property type="component" value="Unassembled WGS sequence"/>
</dbReference>
<sequence length="269" mass="30582">MSQPQTRPSMGVLGLNGARDQFRLERYPASEVLSPFIKHYWMVQWNLEQDDSYWQHVVPNPCANLVVEQGKTFFYGPGKEKFSYLLSGSGIVFGVKFRPGGLYPFVNRELSELTGRPIEVETVLGIQGSELEELVLAEQDHDQRMIQVVERLLTKRLPPYDEQITLVNQIIDYAAGNQGITKVEQVCEFFDINIRKLQRLFAKYVGVNPKSVIRLFRLQNAAEAMDLGQAQDLAGLSVELGYHDQAHFSKDFKAVIGRSPEQYLSNVIL</sequence>
<dbReference type="RefSeq" id="WP_317981368.1">
    <property type="nucleotide sequence ID" value="NZ_BTCL01000019.1"/>
</dbReference>
<dbReference type="InterPro" id="IPR050204">
    <property type="entry name" value="AraC_XylS_family_regulators"/>
</dbReference>
<keyword evidence="1" id="KW-0805">Transcription regulation</keyword>
<protein>
    <submittedName>
        <fullName evidence="5">AraC family transcriptional regulator</fullName>
    </submittedName>
</protein>
<evidence type="ECO:0000256" key="2">
    <source>
        <dbReference type="ARBA" id="ARBA00023125"/>
    </source>
</evidence>
<dbReference type="Pfam" id="PF20240">
    <property type="entry name" value="DUF6597"/>
    <property type="match status" value="1"/>
</dbReference>